<reference evidence="2 3" key="1">
    <citation type="journal article" date="2020" name="Nature">
        <title>Six reference-quality genomes reveal evolution of bat adaptations.</title>
        <authorList>
            <person name="Jebb D."/>
            <person name="Huang Z."/>
            <person name="Pippel M."/>
            <person name="Hughes G.M."/>
            <person name="Lavrichenko K."/>
            <person name="Devanna P."/>
            <person name="Winkler S."/>
            <person name="Jermiin L.S."/>
            <person name="Skirmuntt E.C."/>
            <person name="Katzourakis A."/>
            <person name="Burkitt-Gray L."/>
            <person name="Ray D.A."/>
            <person name="Sullivan K.A.M."/>
            <person name="Roscito J.G."/>
            <person name="Kirilenko B.M."/>
            <person name="Davalos L.M."/>
            <person name="Corthals A.P."/>
            <person name="Power M.L."/>
            <person name="Jones G."/>
            <person name="Ransome R.D."/>
            <person name="Dechmann D.K.N."/>
            <person name="Locatelli A.G."/>
            <person name="Puechmaille S.J."/>
            <person name="Fedrigo O."/>
            <person name="Jarvis E.D."/>
            <person name="Hiller M."/>
            <person name="Vernes S.C."/>
            <person name="Myers E.W."/>
            <person name="Teeling E.C."/>
        </authorList>
    </citation>
    <scope>NUCLEOTIDE SEQUENCE [LARGE SCALE GENOMIC DNA]</scope>
    <source>
        <strain evidence="2">MRhiFer1</strain>
        <tissue evidence="2">Lung</tissue>
    </source>
</reference>
<accession>A0A7J7YJ84</accession>
<dbReference type="GO" id="GO:0042393">
    <property type="term" value="F:histone binding"/>
    <property type="evidence" value="ECO:0007669"/>
    <property type="project" value="InterPro"/>
</dbReference>
<dbReference type="Proteomes" id="UP000585614">
    <property type="component" value="Unassembled WGS sequence"/>
</dbReference>
<dbReference type="GO" id="GO:0000775">
    <property type="term" value="C:chromosome, centromeric region"/>
    <property type="evidence" value="ECO:0007669"/>
    <property type="project" value="TreeGrafter"/>
</dbReference>
<evidence type="ECO:0000313" key="2">
    <source>
        <dbReference type="EMBL" id="KAF6361550.1"/>
    </source>
</evidence>
<protein>
    <submittedName>
        <fullName evidence="2">Holliday junction recognition protein</fullName>
    </submittedName>
</protein>
<dbReference type="InterPro" id="IPR018465">
    <property type="entry name" value="Scm3/HJURP"/>
</dbReference>
<evidence type="ECO:0000256" key="1">
    <source>
        <dbReference type="SAM" id="MobiDB-lite"/>
    </source>
</evidence>
<dbReference type="GO" id="GO:0034080">
    <property type="term" value="P:CENP-A containing chromatin assembly"/>
    <property type="evidence" value="ECO:0007669"/>
    <property type="project" value="TreeGrafter"/>
</dbReference>
<sequence length="115" mass="12868">MKDEVLGEDALLQKLRDSRRRFQRHMQQLLEKYNKPFEDAPLVQMSTLTYKTSTGWRVWGGKVLKKNKGQAQGSPVKAVDRKEGSVQATAGGHEPPAPCTQDLEAACGALEPFER</sequence>
<organism evidence="2 3">
    <name type="scientific">Rhinolophus ferrumequinum</name>
    <name type="common">Greater horseshoe bat</name>
    <dbReference type="NCBI Taxonomy" id="59479"/>
    <lineage>
        <taxon>Eukaryota</taxon>
        <taxon>Metazoa</taxon>
        <taxon>Chordata</taxon>
        <taxon>Craniata</taxon>
        <taxon>Vertebrata</taxon>
        <taxon>Euteleostomi</taxon>
        <taxon>Mammalia</taxon>
        <taxon>Eutheria</taxon>
        <taxon>Laurasiatheria</taxon>
        <taxon>Chiroptera</taxon>
        <taxon>Yinpterochiroptera</taxon>
        <taxon>Rhinolophoidea</taxon>
        <taxon>Rhinolophidae</taxon>
        <taxon>Rhinolophinae</taxon>
        <taxon>Rhinolophus</taxon>
    </lineage>
</organism>
<proteinExistence type="predicted"/>
<dbReference type="EMBL" id="JACAGC010000006">
    <property type="protein sequence ID" value="KAF6361550.1"/>
    <property type="molecule type" value="Genomic_DNA"/>
</dbReference>
<dbReference type="PANTHER" id="PTHR15992">
    <property type="entry name" value="HOLLIDAY JUNCTION RECOGNITION PROTEIN"/>
    <property type="match status" value="1"/>
</dbReference>
<dbReference type="Gene3D" id="6.10.250.2320">
    <property type="match status" value="1"/>
</dbReference>
<dbReference type="GO" id="GO:0005634">
    <property type="term" value="C:nucleus"/>
    <property type="evidence" value="ECO:0007669"/>
    <property type="project" value="InterPro"/>
</dbReference>
<gene>
    <name evidence="2" type="ORF">mRhiFer1_006376</name>
</gene>
<dbReference type="AlphaFoldDB" id="A0A7J7YJ84"/>
<dbReference type="Pfam" id="PF10384">
    <property type="entry name" value="Scm3"/>
    <property type="match status" value="1"/>
</dbReference>
<dbReference type="PANTHER" id="PTHR15992:SF5">
    <property type="entry name" value="HOLLIDAY JUNCTION RECOGNITION PROTEIN"/>
    <property type="match status" value="1"/>
</dbReference>
<feature type="region of interest" description="Disordered" evidence="1">
    <location>
        <begin position="67"/>
        <end position="101"/>
    </location>
</feature>
<name>A0A7J7YJ84_RHIFE</name>
<comment type="caution">
    <text evidence="2">The sequence shown here is derived from an EMBL/GenBank/DDBJ whole genome shotgun (WGS) entry which is preliminary data.</text>
</comment>
<evidence type="ECO:0000313" key="3">
    <source>
        <dbReference type="Proteomes" id="UP000585614"/>
    </source>
</evidence>